<accession>A0A972JG75</accession>
<organism evidence="1 2">
    <name type="scientific">Flavobacterium silvaticum</name>
    <dbReference type="NCBI Taxonomy" id="1852020"/>
    <lineage>
        <taxon>Bacteria</taxon>
        <taxon>Pseudomonadati</taxon>
        <taxon>Bacteroidota</taxon>
        <taxon>Flavobacteriia</taxon>
        <taxon>Flavobacteriales</taxon>
        <taxon>Flavobacteriaceae</taxon>
        <taxon>Flavobacterium</taxon>
    </lineage>
</organism>
<sequence>MKRIRFYFILIVAVALTHCSDEPGNLTDAPIISNTLALNVVVENVPADFYTYAEIDVTTDGLSGIGVPITFFTDKGVFSNNSDTYTLTITEGQSAKIFLKSRKAELTRVTASQNGNVLTDAYITFTNSYPEQILVDTETNVLQALYTSHLSMSAELVKLNGFPSDGQIVHYYDSIPTAQGGSVGTFLNRTPSNQEGVSTADYFIQDTTYHGFVYLKAKVITDSQPVIGLGLIYIE</sequence>
<comment type="caution">
    <text evidence="1">The sequence shown here is derived from an EMBL/GenBank/DDBJ whole genome shotgun (WGS) entry which is preliminary data.</text>
</comment>
<evidence type="ECO:0000313" key="1">
    <source>
        <dbReference type="EMBL" id="NMH26565.1"/>
    </source>
</evidence>
<protein>
    <submittedName>
        <fullName evidence="1">Uncharacterized protein</fullName>
    </submittedName>
</protein>
<gene>
    <name evidence="1" type="ORF">G6047_00845</name>
</gene>
<dbReference type="EMBL" id="JAAMPU010000092">
    <property type="protein sequence ID" value="NMH26565.1"/>
    <property type="molecule type" value="Genomic_DNA"/>
</dbReference>
<dbReference type="AlphaFoldDB" id="A0A972JG75"/>
<proteinExistence type="predicted"/>
<reference evidence="1" key="1">
    <citation type="submission" date="2020-02" db="EMBL/GenBank/DDBJ databases">
        <title>Flavobacterium sp. genome.</title>
        <authorList>
            <person name="Jung H.S."/>
            <person name="Baek J.H."/>
            <person name="Jeon C.O."/>
        </authorList>
    </citation>
    <scope>NUCLEOTIDE SEQUENCE</scope>
    <source>
        <strain evidence="1">SE-s28</strain>
    </source>
</reference>
<dbReference type="Proteomes" id="UP000712080">
    <property type="component" value="Unassembled WGS sequence"/>
</dbReference>
<evidence type="ECO:0000313" key="2">
    <source>
        <dbReference type="Proteomes" id="UP000712080"/>
    </source>
</evidence>
<dbReference type="RefSeq" id="WP_169525492.1">
    <property type="nucleotide sequence ID" value="NZ_JAAMPU010000092.1"/>
</dbReference>
<name>A0A972JG75_9FLAO</name>
<keyword evidence="2" id="KW-1185">Reference proteome</keyword>